<dbReference type="Proteomes" id="UP000828390">
    <property type="component" value="Unassembled WGS sequence"/>
</dbReference>
<keyword evidence="2" id="KW-1185">Reference proteome</keyword>
<gene>
    <name evidence="1" type="ORF">DPMN_090973</name>
</gene>
<dbReference type="AlphaFoldDB" id="A0A9D4QYT0"/>
<evidence type="ECO:0000313" key="1">
    <source>
        <dbReference type="EMBL" id="KAH3848594.1"/>
    </source>
</evidence>
<protein>
    <submittedName>
        <fullName evidence="1">Uncharacterized protein</fullName>
    </submittedName>
</protein>
<dbReference type="EMBL" id="JAIWYP010000003">
    <property type="protein sequence ID" value="KAH3848594.1"/>
    <property type="molecule type" value="Genomic_DNA"/>
</dbReference>
<comment type="caution">
    <text evidence="1">The sequence shown here is derived from an EMBL/GenBank/DDBJ whole genome shotgun (WGS) entry which is preliminary data.</text>
</comment>
<proteinExistence type="predicted"/>
<accession>A0A9D4QYT0</accession>
<name>A0A9D4QYT0_DREPO</name>
<evidence type="ECO:0000313" key="2">
    <source>
        <dbReference type="Proteomes" id="UP000828390"/>
    </source>
</evidence>
<reference evidence="1" key="2">
    <citation type="submission" date="2020-11" db="EMBL/GenBank/DDBJ databases">
        <authorList>
            <person name="McCartney M.A."/>
            <person name="Auch B."/>
            <person name="Kono T."/>
            <person name="Mallez S."/>
            <person name="Becker A."/>
            <person name="Gohl D.M."/>
            <person name="Silverstein K.A.T."/>
            <person name="Koren S."/>
            <person name="Bechman K.B."/>
            <person name="Herman A."/>
            <person name="Abrahante J.E."/>
            <person name="Garbe J."/>
        </authorList>
    </citation>
    <scope>NUCLEOTIDE SEQUENCE</scope>
    <source>
        <strain evidence="1">Duluth1</strain>
        <tissue evidence="1">Whole animal</tissue>
    </source>
</reference>
<sequence length="54" mass="6228">MQRRLAGRSYCYEKCSYAATKLRLCIASQACTNTTCPAFKEIHLHVDRRPLQHS</sequence>
<organism evidence="1 2">
    <name type="scientific">Dreissena polymorpha</name>
    <name type="common">Zebra mussel</name>
    <name type="synonym">Mytilus polymorpha</name>
    <dbReference type="NCBI Taxonomy" id="45954"/>
    <lineage>
        <taxon>Eukaryota</taxon>
        <taxon>Metazoa</taxon>
        <taxon>Spiralia</taxon>
        <taxon>Lophotrochozoa</taxon>
        <taxon>Mollusca</taxon>
        <taxon>Bivalvia</taxon>
        <taxon>Autobranchia</taxon>
        <taxon>Heteroconchia</taxon>
        <taxon>Euheterodonta</taxon>
        <taxon>Imparidentia</taxon>
        <taxon>Neoheterodontei</taxon>
        <taxon>Myida</taxon>
        <taxon>Dreissenoidea</taxon>
        <taxon>Dreissenidae</taxon>
        <taxon>Dreissena</taxon>
    </lineage>
</organism>
<reference evidence="1" key="1">
    <citation type="journal article" date="2019" name="bioRxiv">
        <title>The Genome of the Zebra Mussel, Dreissena polymorpha: A Resource for Invasive Species Research.</title>
        <authorList>
            <person name="McCartney M.A."/>
            <person name="Auch B."/>
            <person name="Kono T."/>
            <person name="Mallez S."/>
            <person name="Zhang Y."/>
            <person name="Obille A."/>
            <person name="Becker A."/>
            <person name="Abrahante J.E."/>
            <person name="Garbe J."/>
            <person name="Badalamenti J.P."/>
            <person name="Herman A."/>
            <person name="Mangelson H."/>
            <person name="Liachko I."/>
            <person name="Sullivan S."/>
            <person name="Sone E.D."/>
            <person name="Koren S."/>
            <person name="Silverstein K.A.T."/>
            <person name="Beckman K.B."/>
            <person name="Gohl D.M."/>
        </authorList>
    </citation>
    <scope>NUCLEOTIDE SEQUENCE</scope>
    <source>
        <strain evidence="1">Duluth1</strain>
        <tissue evidence="1">Whole animal</tissue>
    </source>
</reference>